<accession>A0AAV8WDJ7</accession>
<sequence length="87" mass="11042">MVLQLQYDLQVPYISRRRVIDYEHVPYTKYPTTALPNYSIYRPVDRYDKWPKWYQAYHHIPEVRFYLNNLLMRDFDVPRHKYVHTYW</sequence>
<proteinExistence type="predicted"/>
<comment type="caution">
    <text evidence="1">The sequence shown here is derived from an EMBL/GenBank/DDBJ whole genome shotgun (WGS) entry which is preliminary data.</text>
</comment>
<organism evidence="1 2">
    <name type="scientific">Exocentrus adspersus</name>
    <dbReference type="NCBI Taxonomy" id="1586481"/>
    <lineage>
        <taxon>Eukaryota</taxon>
        <taxon>Metazoa</taxon>
        <taxon>Ecdysozoa</taxon>
        <taxon>Arthropoda</taxon>
        <taxon>Hexapoda</taxon>
        <taxon>Insecta</taxon>
        <taxon>Pterygota</taxon>
        <taxon>Neoptera</taxon>
        <taxon>Endopterygota</taxon>
        <taxon>Coleoptera</taxon>
        <taxon>Polyphaga</taxon>
        <taxon>Cucujiformia</taxon>
        <taxon>Chrysomeloidea</taxon>
        <taxon>Cerambycidae</taxon>
        <taxon>Lamiinae</taxon>
        <taxon>Acanthocinini</taxon>
        <taxon>Exocentrus</taxon>
    </lineage>
</organism>
<evidence type="ECO:0000313" key="2">
    <source>
        <dbReference type="Proteomes" id="UP001159042"/>
    </source>
</evidence>
<dbReference type="AlphaFoldDB" id="A0AAV8WDJ7"/>
<keyword evidence="2" id="KW-1185">Reference proteome</keyword>
<reference evidence="1 2" key="1">
    <citation type="journal article" date="2023" name="Insect Mol. Biol.">
        <title>Genome sequencing provides insights into the evolution of gene families encoding plant cell wall-degrading enzymes in longhorned beetles.</title>
        <authorList>
            <person name="Shin N.R."/>
            <person name="Okamura Y."/>
            <person name="Kirsch R."/>
            <person name="Pauchet Y."/>
        </authorList>
    </citation>
    <scope>NUCLEOTIDE SEQUENCE [LARGE SCALE GENOMIC DNA]</scope>
    <source>
        <strain evidence="1">EAD_L_NR</strain>
    </source>
</reference>
<dbReference type="EMBL" id="JANEYG010000003">
    <property type="protein sequence ID" value="KAJ8924511.1"/>
    <property type="molecule type" value="Genomic_DNA"/>
</dbReference>
<evidence type="ECO:0000313" key="1">
    <source>
        <dbReference type="EMBL" id="KAJ8924511.1"/>
    </source>
</evidence>
<protein>
    <submittedName>
        <fullName evidence="1">Uncharacterized protein</fullName>
    </submittedName>
</protein>
<name>A0AAV8WDJ7_9CUCU</name>
<gene>
    <name evidence="1" type="ORF">NQ315_007309</name>
</gene>
<dbReference type="Proteomes" id="UP001159042">
    <property type="component" value="Unassembled WGS sequence"/>
</dbReference>